<feature type="domain" description="NB-ARC" evidence="2">
    <location>
        <begin position="92"/>
        <end position="208"/>
    </location>
</feature>
<dbReference type="PANTHER" id="PTHR22845:SF5">
    <property type="entry name" value="APOPTOTIC PROTEASE-ACTIVATING FACTOR 1"/>
    <property type="match status" value="1"/>
</dbReference>
<feature type="region of interest" description="Disordered" evidence="1">
    <location>
        <begin position="822"/>
        <end position="850"/>
    </location>
</feature>
<evidence type="ECO:0000313" key="4">
    <source>
        <dbReference type="Proteomes" id="UP001519654"/>
    </source>
</evidence>
<dbReference type="SUPFAM" id="SSF52540">
    <property type="entry name" value="P-loop containing nucleoside triphosphate hydrolases"/>
    <property type="match status" value="1"/>
</dbReference>
<dbReference type="Proteomes" id="UP001519654">
    <property type="component" value="Unassembled WGS sequence"/>
</dbReference>
<dbReference type="RefSeq" id="WP_215792214.1">
    <property type="nucleotide sequence ID" value="NZ_JAHKKG010000010.1"/>
</dbReference>
<dbReference type="InterPro" id="IPR002182">
    <property type="entry name" value="NB-ARC"/>
</dbReference>
<sequence>MRGRIAVVIALVAAAGLTLARAGAGTFGAVLLLTVAAAVAGVILAERALHWQPGHGLIGAEPMRLPTFRGRTDDLEDLRAQLRALSQPEASNGAIILAIHGMPGVGKSVLAQELARSIADDFPDGQLYANLGKAGSIRAESDVLLRFLTVLRPGERLPRATVERSARFRSLTSSARILVILDAARDHDQVSRLLPSGAKCAVIVTSRRDLGPALGVRSHHLGPLSTVDALEMLYAVSDEQPSNTQELAVDIVDRLGRLPLAIEALGNVIVETKARSPQRAAQLRVPDPEGRESAIVRERIESEYARLTSVERLSFQLLSLIEADSFVPWALAPLLDLRADDEQIETEKIVSRLAERQLLEPAGSDQLTGLDRYRFHPLFRAFSVHARQGRDREADAAAMDRFDEAYLEIIDLVLVEHEPGYRSGFRTGDRSWFPRDSSLPKLIANLSDRWVRAEYRNLLRCVQAAHRRGHYEMCWRIAARLGDCMPDGVDRRQVLGVLDLALASAREHRDERAVVAVQLARGGFLTRLGGYRPDAAQSPLPGWAEGFAALREAAVTANGLRLWRARRRPPEGAEVFSPQSAEAEVRRRRGEAYLRLGAYRSAAWELDRAGLLAADGADRRLQRVVALMRAPILPTEENLDPGEADEDNELAYWLGLALADRARREGRWKAAVDHLWSTRRRFADDASRSAWLLRRVVETRLEQLTAEPPRDPGGLSRWVMFRAAETVHRYQSMHDYAGVALARCLFTRALTVDGRTDEARAQIDQAEAQCDSLEQLLAHDLSPVRASLWRARGELEVACGQVGAGRGRLLAAAQVYRVHGDDQGEQGTLRSAGLSPEPALARTTGPGRRPLTRNFPAGGLHPGAPFEFACGIGSPSLSVDLPPPGEEYLDIKLVSVGAEVTPAVCTVRLDPWAPLAPQVFTVVPRQAGPLPMKVLVFASDTGRLLQQSDLELPIDPDSAAV</sequence>
<comment type="caution">
    <text evidence="3">The sequence shown here is derived from an EMBL/GenBank/DDBJ whole genome shotgun (WGS) entry which is preliminary data.</text>
</comment>
<gene>
    <name evidence="3" type="ORF">KOI35_31055</name>
</gene>
<proteinExistence type="predicted"/>
<accession>A0ABS5YWY8</accession>
<dbReference type="Gene3D" id="3.40.50.300">
    <property type="entry name" value="P-loop containing nucleotide triphosphate hydrolases"/>
    <property type="match status" value="1"/>
</dbReference>
<organism evidence="3 4">
    <name type="scientific">Paractinoplanes bogorensis</name>
    <dbReference type="NCBI Taxonomy" id="1610840"/>
    <lineage>
        <taxon>Bacteria</taxon>
        <taxon>Bacillati</taxon>
        <taxon>Actinomycetota</taxon>
        <taxon>Actinomycetes</taxon>
        <taxon>Micromonosporales</taxon>
        <taxon>Micromonosporaceae</taxon>
        <taxon>Paractinoplanes</taxon>
    </lineage>
</organism>
<protein>
    <recommendedName>
        <fullName evidence="2">NB-ARC domain-containing protein</fullName>
    </recommendedName>
</protein>
<evidence type="ECO:0000313" key="3">
    <source>
        <dbReference type="EMBL" id="MBU2667959.1"/>
    </source>
</evidence>
<reference evidence="3 4" key="1">
    <citation type="submission" date="2021-06" db="EMBL/GenBank/DDBJ databases">
        <title>Actinoplanes lichenicola sp. nov., and Actinoplanes ovalisporus sp. nov., isolated from lichen in Thailand.</title>
        <authorList>
            <person name="Saeng-In P."/>
            <person name="Kanchanasin P."/>
            <person name="Yuki M."/>
            <person name="Kudo T."/>
            <person name="Ohkuma M."/>
            <person name="Phongsopitanun W."/>
            <person name="Tanasupawat S."/>
        </authorList>
    </citation>
    <scope>NUCLEOTIDE SEQUENCE [LARGE SCALE GENOMIC DNA]</scope>
    <source>
        <strain evidence="3 4">NBRC 110975</strain>
    </source>
</reference>
<name>A0ABS5YWY8_9ACTN</name>
<dbReference type="PANTHER" id="PTHR22845">
    <property type="entry name" value="APOPTOTIC PROTEASE-ACTIVATING FACTOR 1"/>
    <property type="match status" value="1"/>
</dbReference>
<evidence type="ECO:0000256" key="1">
    <source>
        <dbReference type="SAM" id="MobiDB-lite"/>
    </source>
</evidence>
<dbReference type="Pfam" id="PF00931">
    <property type="entry name" value="NB-ARC"/>
    <property type="match status" value="1"/>
</dbReference>
<keyword evidence="4" id="KW-1185">Reference proteome</keyword>
<dbReference type="EMBL" id="JAHKKG010000010">
    <property type="protein sequence ID" value="MBU2667959.1"/>
    <property type="molecule type" value="Genomic_DNA"/>
</dbReference>
<dbReference type="InterPro" id="IPR027417">
    <property type="entry name" value="P-loop_NTPase"/>
</dbReference>
<dbReference type="PRINTS" id="PR00364">
    <property type="entry name" value="DISEASERSIST"/>
</dbReference>
<evidence type="ECO:0000259" key="2">
    <source>
        <dbReference type="Pfam" id="PF00931"/>
    </source>
</evidence>